<dbReference type="InterPro" id="IPR038718">
    <property type="entry name" value="SNF2-like_sf"/>
</dbReference>
<dbReference type="InterPro" id="IPR000330">
    <property type="entry name" value="SNF2_N"/>
</dbReference>
<dbReference type="InterPro" id="IPR014001">
    <property type="entry name" value="Helicase_ATP-bd"/>
</dbReference>
<feature type="domain" description="Helicase C-terminal" evidence="4">
    <location>
        <begin position="763"/>
        <end position="910"/>
    </location>
</feature>
<dbReference type="InterPro" id="IPR001650">
    <property type="entry name" value="Helicase_C-like"/>
</dbReference>
<dbReference type="KEGG" id="cvt:B843_07660"/>
<dbReference type="PROSITE" id="PS51194">
    <property type="entry name" value="HELICASE_CTER"/>
    <property type="match status" value="1"/>
</dbReference>
<dbReference type="eggNOG" id="COG0553">
    <property type="taxonomic scope" value="Bacteria"/>
</dbReference>
<dbReference type="AlphaFoldDB" id="W5Y151"/>
<name>W5Y151_9CORY</name>
<organism evidence="5 6">
    <name type="scientific">Corynebacterium vitaeruminis DSM 20294</name>
    <dbReference type="NCBI Taxonomy" id="1224164"/>
    <lineage>
        <taxon>Bacteria</taxon>
        <taxon>Bacillati</taxon>
        <taxon>Actinomycetota</taxon>
        <taxon>Actinomycetes</taxon>
        <taxon>Mycobacteriales</taxon>
        <taxon>Corynebacteriaceae</taxon>
        <taxon>Corynebacterium</taxon>
    </lineage>
</organism>
<protein>
    <submittedName>
        <fullName evidence="5">Uncharacterized protein</fullName>
    </submittedName>
</protein>
<gene>
    <name evidence="5" type="ORF">B843_07660</name>
</gene>
<dbReference type="PANTHER" id="PTHR10799">
    <property type="entry name" value="SNF2/RAD54 HELICASE FAMILY"/>
    <property type="match status" value="1"/>
</dbReference>
<feature type="domain" description="Helicase ATP-binding" evidence="3">
    <location>
        <begin position="473"/>
        <end position="681"/>
    </location>
</feature>
<dbReference type="STRING" id="1224164.B843_07660"/>
<dbReference type="Gene3D" id="3.40.50.10810">
    <property type="entry name" value="Tandem AAA-ATPase domain"/>
    <property type="match status" value="2"/>
</dbReference>
<accession>W5Y151</accession>
<dbReference type="GO" id="GO:0005524">
    <property type="term" value="F:ATP binding"/>
    <property type="evidence" value="ECO:0007669"/>
    <property type="project" value="InterPro"/>
</dbReference>
<evidence type="ECO:0000256" key="1">
    <source>
        <dbReference type="ARBA" id="ARBA00022801"/>
    </source>
</evidence>
<dbReference type="SUPFAM" id="SSF52540">
    <property type="entry name" value="P-loop containing nucleoside triphosphate hydrolases"/>
    <property type="match status" value="2"/>
</dbReference>
<evidence type="ECO:0000313" key="6">
    <source>
        <dbReference type="Proteomes" id="UP000019222"/>
    </source>
</evidence>
<dbReference type="SMART" id="SM00490">
    <property type="entry name" value="HELICc"/>
    <property type="match status" value="1"/>
</dbReference>
<dbReference type="Pfam" id="PF00176">
    <property type="entry name" value="SNF2-rel_dom"/>
    <property type="match status" value="1"/>
</dbReference>
<feature type="region of interest" description="Disordered" evidence="2">
    <location>
        <begin position="524"/>
        <end position="551"/>
    </location>
</feature>
<proteinExistence type="predicted"/>
<dbReference type="SMART" id="SM00487">
    <property type="entry name" value="DEXDc"/>
    <property type="match status" value="1"/>
</dbReference>
<sequence>MDKMTLGAVRDHAARLVDARARAASLAGILREEPASVRVGPAAELGEAADRFVLMDSGLISWPSGLFLRAEFSGDTEGTLAVLEQFSQLTKPIPGLLDLAKRADAGLFTRIGMSFGSGPSMQMATQAAEELQGILEGPQLKELEVTVADLLARADRAVAIQRQGVYLSPGAHGCPEPYMAAARGELLDALQMPGSVIDSLDRKYVVPTREVVAGIENDPHSPENLEKAARAQLAALSALRARRMLEGLDVEALKEVTNERLRFKGLADHGIRTVADVIDRPEVVLTQVPGIGAQTAKRMKAAAQTLLTEASIAKDKNIGDERLAPAVALVEVLNAFEQSNTLSEEQAARRDRLVGYFRSFPETLAAYGQPFVLAKTGETFYDQFIEDISWANAAPSSFLPGPVVPPAVPVWEDYLSRPAHYQSLLNALLDSDVAVGTSLDGLSEETIAAIRSLHLNQEHLKDLYLRGYQSFGAKFCLVQNKVILGDEMGLGKTVQAIAAAAHLSSEYTAREFATHLSALRSSLADDQGAEPQGGAEPDSDSGRPGWQASPPEFYTALPETARVLVVVPASLIVNWRRELANFSDLEVLIGHGEAKEGIAEVWNARGGVLIMTYEGIRSQPLPPATLVIVDEAHMIKNPAAQRSQAAAKLLREAQFAVLMTGTPMENRVAEFANLVNYLQPKLVDPDNAGTPSAFRKKVAPFYLRRNQVDVLDELPEKVETIDWVDLSEADQAAYSQAIAEGNWMKARQAAMLSPSPSSAKVERIKELVAEATADKRNVLVFSYFRKVLSRLEEEFGARCVGVISGDVAPVRRQQLVDELGRSGNILLAQIGAGGVGLNIQKASVVILAEVQVKPTIEDQAIARAHRMGQTQVVQVHRIVGDETVDERLLEVLEHKRKAFDSFARESDTAAIPDAIDVSEAKLAQQIIAQERERLGLDAAAPVSVEETPGEAVST</sequence>
<dbReference type="EMBL" id="CP004353">
    <property type="protein sequence ID" value="AHI22917.1"/>
    <property type="molecule type" value="Genomic_DNA"/>
</dbReference>
<dbReference type="InterPro" id="IPR010995">
    <property type="entry name" value="DNA_repair_Rad51/TF_NusA_a-hlx"/>
</dbReference>
<dbReference type="Pfam" id="PF00271">
    <property type="entry name" value="Helicase_C"/>
    <property type="match status" value="1"/>
</dbReference>
<dbReference type="PATRIC" id="fig|1224164.3.peg.1537"/>
<dbReference type="Pfam" id="PF14520">
    <property type="entry name" value="HHH_5"/>
    <property type="match status" value="1"/>
</dbReference>
<dbReference type="CDD" id="cd18793">
    <property type="entry name" value="SF2_C_SNF"/>
    <property type="match status" value="1"/>
</dbReference>
<dbReference type="CDD" id="cd17919">
    <property type="entry name" value="DEXHc_Snf"/>
    <property type="match status" value="1"/>
</dbReference>
<dbReference type="Gene3D" id="1.10.150.20">
    <property type="entry name" value="5' to 3' exonuclease, C-terminal subdomain"/>
    <property type="match status" value="1"/>
</dbReference>
<keyword evidence="1" id="KW-0378">Hydrolase</keyword>
<dbReference type="Gene3D" id="3.40.50.300">
    <property type="entry name" value="P-loop containing nucleotide triphosphate hydrolases"/>
    <property type="match status" value="2"/>
</dbReference>
<keyword evidence="6" id="KW-1185">Reference proteome</keyword>
<evidence type="ECO:0000313" key="5">
    <source>
        <dbReference type="EMBL" id="AHI22917.1"/>
    </source>
</evidence>
<dbReference type="PROSITE" id="PS51192">
    <property type="entry name" value="HELICASE_ATP_BIND_1"/>
    <property type="match status" value="1"/>
</dbReference>
<evidence type="ECO:0000259" key="3">
    <source>
        <dbReference type="PROSITE" id="PS51192"/>
    </source>
</evidence>
<evidence type="ECO:0000256" key="2">
    <source>
        <dbReference type="SAM" id="MobiDB-lite"/>
    </source>
</evidence>
<dbReference type="RefSeq" id="WP_025252936.1">
    <property type="nucleotide sequence ID" value="NZ_CP004353.1"/>
</dbReference>
<dbReference type="Proteomes" id="UP000019222">
    <property type="component" value="Chromosome"/>
</dbReference>
<dbReference type="InterPro" id="IPR027417">
    <property type="entry name" value="P-loop_NTPase"/>
</dbReference>
<dbReference type="GO" id="GO:0016787">
    <property type="term" value="F:hydrolase activity"/>
    <property type="evidence" value="ECO:0007669"/>
    <property type="project" value="UniProtKB-KW"/>
</dbReference>
<dbReference type="SUPFAM" id="SSF47794">
    <property type="entry name" value="Rad51 N-terminal domain-like"/>
    <property type="match status" value="1"/>
</dbReference>
<dbReference type="InterPro" id="IPR049730">
    <property type="entry name" value="SNF2/RAD54-like_C"/>
</dbReference>
<dbReference type="HOGENOM" id="CLU_000315_17_4_11"/>
<evidence type="ECO:0000259" key="4">
    <source>
        <dbReference type="PROSITE" id="PS51194"/>
    </source>
</evidence>
<reference evidence="5 6" key="1">
    <citation type="submission" date="2013-02" db="EMBL/GenBank/DDBJ databases">
        <title>The complete genome sequence of Corynebacterium vitaeruminis DSM 20294.</title>
        <authorList>
            <person name="Ruckert C."/>
            <person name="Albersmeier A."/>
            <person name="Kalinowski J."/>
        </authorList>
    </citation>
    <scope>NUCLEOTIDE SEQUENCE [LARGE SCALE GENOMIC DNA]</scope>
    <source>
        <strain evidence="6">ATCC 10234</strain>
    </source>
</reference>